<proteinExistence type="predicted"/>
<gene>
    <name evidence="3" type="ORF">BJ963_002684</name>
</gene>
<accession>A0A852T2R5</accession>
<keyword evidence="2" id="KW-1133">Transmembrane helix</keyword>
<protein>
    <submittedName>
        <fullName evidence="3">Uncharacterized protein</fullName>
    </submittedName>
</protein>
<keyword evidence="4" id="KW-1185">Reference proteome</keyword>
<dbReference type="EMBL" id="JACCBJ010000001">
    <property type="protein sequence ID" value="NYD75165.1"/>
    <property type="molecule type" value="Genomic_DNA"/>
</dbReference>
<feature type="region of interest" description="Disordered" evidence="1">
    <location>
        <begin position="1"/>
        <end position="70"/>
    </location>
</feature>
<name>A0A852T2R5_9MICO</name>
<dbReference type="Proteomes" id="UP000589620">
    <property type="component" value="Unassembled WGS sequence"/>
</dbReference>
<feature type="compositionally biased region" description="Basic and acidic residues" evidence="1">
    <location>
        <begin position="33"/>
        <end position="43"/>
    </location>
</feature>
<sequence length="207" mass="21746">MVADERDDSGRAGAFDPRFDPAFQRGYQPQPGERARTRVRADAPDSAFRRPSSLLPTREGSAPAAPTEPLTPYEEAALSLDEGRAALPEQFDASAEGGRRVVVASAGVLSGVELNPRRNPFILALWLIGAGFVVLGIVLYAVSVTSSYNGPTPSNDVGALVFAQLGWMLAGPLVMVGLLTLVGLVFLTALSGRRARDAGAEDDAPGL</sequence>
<evidence type="ECO:0000313" key="4">
    <source>
        <dbReference type="Proteomes" id="UP000589620"/>
    </source>
</evidence>
<comment type="caution">
    <text evidence="3">The sequence shown here is derived from an EMBL/GenBank/DDBJ whole genome shotgun (WGS) entry which is preliminary data.</text>
</comment>
<evidence type="ECO:0000256" key="2">
    <source>
        <dbReference type="SAM" id="Phobius"/>
    </source>
</evidence>
<organism evidence="3 4">
    <name type="scientific">Leifsonia soli</name>
    <dbReference type="NCBI Taxonomy" id="582665"/>
    <lineage>
        <taxon>Bacteria</taxon>
        <taxon>Bacillati</taxon>
        <taxon>Actinomycetota</taxon>
        <taxon>Actinomycetes</taxon>
        <taxon>Micrococcales</taxon>
        <taxon>Microbacteriaceae</taxon>
        <taxon>Leifsonia</taxon>
    </lineage>
</organism>
<dbReference type="AlphaFoldDB" id="A0A852T2R5"/>
<keyword evidence="2" id="KW-0472">Membrane</keyword>
<reference evidence="3 4" key="1">
    <citation type="submission" date="2020-07" db="EMBL/GenBank/DDBJ databases">
        <title>Sequencing the genomes of 1000 actinobacteria strains.</title>
        <authorList>
            <person name="Klenk H.-P."/>
        </authorList>
    </citation>
    <scope>NUCLEOTIDE SEQUENCE [LARGE SCALE GENOMIC DNA]</scope>
    <source>
        <strain evidence="3 4">DSM 23871</strain>
    </source>
</reference>
<feature type="transmembrane region" description="Helical" evidence="2">
    <location>
        <begin position="121"/>
        <end position="142"/>
    </location>
</feature>
<evidence type="ECO:0000256" key="1">
    <source>
        <dbReference type="SAM" id="MobiDB-lite"/>
    </source>
</evidence>
<keyword evidence="2" id="KW-0812">Transmembrane</keyword>
<dbReference type="RefSeq" id="WP_179457182.1">
    <property type="nucleotide sequence ID" value="NZ_BAAAPX010000001.1"/>
</dbReference>
<evidence type="ECO:0000313" key="3">
    <source>
        <dbReference type="EMBL" id="NYD75165.1"/>
    </source>
</evidence>
<feature type="transmembrane region" description="Helical" evidence="2">
    <location>
        <begin position="162"/>
        <end position="187"/>
    </location>
</feature>